<feature type="repeat" description="ANK" evidence="3">
    <location>
        <begin position="87"/>
        <end position="119"/>
    </location>
</feature>
<dbReference type="Gene3D" id="1.25.40.20">
    <property type="entry name" value="Ankyrin repeat-containing domain"/>
    <property type="match status" value="3"/>
</dbReference>
<feature type="repeat" description="ANK" evidence="3">
    <location>
        <begin position="288"/>
        <end position="320"/>
    </location>
</feature>
<dbReference type="PROSITE" id="PS50088">
    <property type="entry name" value="ANK_REPEAT"/>
    <property type="match status" value="7"/>
</dbReference>
<keyword evidence="1" id="KW-0677">Repeat</keyword>
<dbReference type="AlphaFoldDB" id="A0A226HFG6"/>
<evidence type="ECO:0000256" key="1">
    <source>
        <dbReference type="ARBA" id="ARBA00022737"/>
    </source>
</evidence>
<dbReference type="RefSeq" id="WP_089049539.1">
    <property type="nucleotide sequence ID" value="NZ_FXTV01000001.1"/>
</dbReference>
<feature type="repeat" description="ANK" evidence="3">
    <location>
        <begin position="120"/>
        <end position="152"/>
    </location>
</feature>
<dbReference type="InterPro" id="IPR050745">
    <property type="entry name" value="Multifunctional_regulatory"/>
</dbReference>
<name>A0A226HFG6_9FLAO</name>
<organism evidence="4 5">
    <name type="scientific">Flavobacterium hercynium</name>
    <dbReference type="NCBI Taxonomy" id="387094"/>
    <lineage>
        <taxon>Bacteria</taxon>
        <taxon>Pseudomonadati</taxon>
        <taxon>Bacteroidota</taxon>
        <taxon>Flavobacteriia</taxon>
        <taxon>Flavobacteriales</taxon>
        <taxon>Flavobacteriaceae</taxon>
        <taxon>Flavobacterium</taxon>
    </lineage>
</organism>
<evidence type="ECO:0000256" key="3">
    <source>
        <dbReference type="PROSITE-ProRule" id="PRU00023"/>
    </source>
</evidence>
<feature type="repeat" description="ANK" evidence="3">
    <location>
        <begin position="322"/>
        <end position="354"/>
    </location>
</feature>
<dbReference type="PROSITE" id="PS51257">
    <property type="entry name" value="PROKAR_LIPOPROTEIN"/>
    <property type="match status" value="1"/>
</dbReference>
<sequence length="448" mass="49144">MSSLNRSVALIILCIAFIVSCKKEIAKPAVVHKKEFVYTSQEIVVAIQEGDLQKVKQYIDKGGDPNARCKGYTRGSIEEGEENISDQDWTLLMYAVFHNKLEIGKFLLSKKADVNAVNAVGHSALFLACAHNHEEMALLLLENGANVNLGKDDSGTNTLQWALAYDLNDLSLKLIEKGANLNAFSTDTGRSVLLEALYSDSIKPAVVNRIIDLGADVLFINPKYKETSLMLACRKNDTVAVKKIIKKGADVNFESESGNTALGDAAGNDFQDDSLLRYLVDKGAKVNSKNVPLIDAVYSKSLEKVKFLIEKGADVNKKRAINGLSPLFEAGFNANYEMAAYLIDNGADVNIENFDGQSVLYRSLTSFNGSYEVIKLLIDKGANVNFINNDKSTALMKAAQYNLPEVVALLLDNGARKEGIDFYGKTAKIYAQESAERTGDKTIMKFFQ</sequence>
<dbReference type="Pfam" id="PF12796">
    <property type="entry name" value="Ank_2"/>
    <property type="match status" value="3"/>
</dbReference>
<dbReference type="InterPro" id="IPR002110">
    <property type="entry name" value="Ankyrin_rpt"/>
</dbReference>
<dbReference type="GO" id="GO:0005737">
    <property type="term" value="C:cytoplasm"/>
    <property type="evidence" value="ECO:0007669"/>
    <property type="project" value="TreeGrafter"/>
</dbReference>
<dbReference type="OrthoDB" id="1219061at2"/>
<dbReference type="Pfam" id="PF00023">
    <property type="entry name" value="Ank"/>
    <property type="match status" value="1"/>
</dbReference>
<gene>
    <name evidence="4" type="ORF">B0A66_09150</name>
</gene>
<accession>A0A226HFG6</accession>
<dbReference type="PROSITE" id="PS50297">
    <property type="entry name" value="ANK_REP_REGION"/>
    <property type="match status" value="3"/>
</dbReference>
<feature type="repeat" description="ANK" evidence="3">
    <location>
        <begin position="257"/>
        <end position="291"/>
    </location>
</feature>
<evidence type="ECO:0000256" key="2">
    <source>
        <dbReference type="ARBA" id="ARBA00023043"/>
    </source>
</evidence>
<keyword evidence="5" id="KW-1185">Reference proteome</keyword>
<dbReference type="SUPFAM" id="SSF48403">
    <property type="entry name" value="Ankyrin repeat"/>
    <property type="match status" value="1"/>
</dbReference>
<dbReference type="PANTHER" id="PTHR24189">
    <property type="entry name" value="MYOTROPHIN"/>
    <property type="match status" value="1"/>
</dbReference>
<evidence type="ECO:0000313" key="4">
    <source>
        <dbReference type="EMBL" id="OXA92925.1"/>
    </source>
</evidence>
<dbReference type="InterPro" id="IPR036770">
    <property type="entry name" value="Ankyrin_rpt-contain_sf"/>
</dbReference>
<dbReference type="Proteomes" id="UP000198345">
    <property type="component" value="Unassembled WGS sequence"/>
</dbReference>
<keyword evidence="2 3" id="KW-0040">ANK repeat</keyword>
<feature type="repeat" description="ANK" evidence="3">
    <location>
        <begin position="224"/>
        <end position="256"/>
    </location>
</feature>
<dbReference type="SMART" id="SM00248">
    <property type="entry name" value="ANK"/>
    <property type="match status" value="11"/>
</dbReference>
<proteinExistence type="predicted"/>
<protein>
    <submittedName>
        <fullName evidence="4">Uncharacterized protein</fullName>
    </submittedName>
</protein>
<dbReference type="PANTHER" id="PTHR24189:SF71">
    <property type="entry name" value="ANKYRIN REPEAT DOMAIN 39"/>
    <property type="match status" value="1"/>
</dbReference>
<dbReference type="EMBL" id="MUGW01000017">
    <property type="protein sequence ID" value="OXA92925.1"/>
    <property type="molecule type" value="Genomic_DNA"/>
</dbReference>
<feature type="repeat" description="ANK" evidence="3">
    <location>
        <begin position="355"/>
        <end position="389"/>
    </location>
</feature>
<comment type="caution">
    <text evidence="4">The sequence shown here is derived from an EMBL/GenBank/DDBJ whole genome shotgun (WGS) entry which is preliminary data.</text>
</comment>
<reference evidence="4 5" key="1">
    <citation type="submission" date="2016-11" db="EMBL/GenBank/DDBJ databases">
        <title>Whole genomes of Flavobacteriaceae.</title>
        <authorList>
            <person name="Stine C."/>
            <person name="Li C."/>
            <person name="Tadesse D."/>
        </authorList>
    </citation>
    <scope>NUCLEOTIDE SEQUENCE [LARGE SCALE GENOMIC DNA]</scope>
    <source>
        <strain evidence="4 5">DSM 18292</strain>
    </source>
</reference>
<evidence type="ECO:0000313" key="5">
    <source>
        <dbReference type="Proteomes" id="UP000198345"/>
    </source>
</evidence>